<name>A0A1K2ID79_9FLAO</name>
<dbReference type="RefSeq" id="WP_072400462.1">
    <property type="nucleotide sequence ID" value="NZ_FPKV01000001.1"/>
</dbReference>
<evidence type="ECO:0000313" key="2">
    <source>
        <dbReference type="Proteomes" id="UP000182544"/>
    </source>
</evidence>
<dbReference type="OrthoDB" id="1358201at2"/>
<gene>
    <name evidence="1" type="ORF">SAMN05428642_101825</name>
</gene>
<reference evidence="1 2" key="1">
    <citation type="submission" date="2016-10" db="EMBL/GenBank/DDBJ databases">
        <authorList>
            <person name="de Groot N.N."/>
        </authorList>
    </citation>
    <scope>NUCLEOTIDE SEQUENCE [LARGE SCALE GENOMIC DNA]</scope>
    <source>
        <strain evidence="1 2">DSM 18180</strain>
    </source>
</reference>
<proteinExistence type="predicted"/>
<dbReference type="Proteomes" id="UP000182544">
    <property type="component" value="Unassembled WGS sequence"/>
</dbReference>
<accession>A0A1K2ID79</accession>
<organism evidence="1 2">
    <name type="scientific">Flaviramulus basaltis</name>
    <dbReference type="NCBI Taxonomy" id="369401"/>
    <lineage>
        <taxon>Bacteria</taxon>
        <taxon>Pseudomonadati</taxon>
        <taxon>Bacteroidota</taxon>
        <taxon>Flavobacteriia</taxon>
        <taxon>Flavobacteriales</taxon>
        <taxon>Flavobacteriaceae</taxon>
        <taxon>Flaviramulus</taxon>
    </lineage>
</organism>
<evidence type="ECO:0000313" key="1">
    <source>
        <dbReference type="EMBL" id="SFZ90248.1"/>
    </source>
</evidence>
<sequence>MILDLLNKQTALFDELDPQRIYVENVRSFFRIPFKAAKFFCEMAVKDKVFIKKYGIYCPNEECGRLIKSYSSRDEVENHVNCETCEMADREKFNFDKEDFEIIEFYQLFKK</sequence>
<dbReference type="EMBL" id="FPKV01000001">
    <property type="protein sequence ID" value="SFZ90248.1"/>
    <property type="molecule type" value="Genomic_DNA"/>
</dbReference>
<keyword evidence="2" id="KW-1185">Reference proteome</keyword>
<dbReference type="STRING" id="369401.SAMN05428642_101825"/>
<protein>
    <submittedName>
        <fullName evidence="1">Uncharacterized protein</fullName>
    </submittedName>
</protein>
<dbReference type="AlphaFoldDB" id="A0A1K2ID79"/>